<dbReference type="Gene3D" id="1.20.1270.50">
    <property type="entry name" value="Glycoside hydrolase family 38, central domain"/>
    <property type="match status" value="1"/>
</dbReference>
<organism evidence="18 19">
    <name type="scientific">Kryptolebias marmoratus</name>
    <name type="common">Mangrove killifish</name>
    <name type="synonym">Rivulus marmoratus</name>
    <dbReference type="NCBI Taxonomy" id="37003"/>
    <lineage>
        <taxon>Eukaryota</taxon>
        <taxon>Metazoa</taxon>
        <taxon>Chordata</taxon>
        <taxon>Craniata</taxon>
        <taxon>Vertebrata</taxon>
        <taxon>Euteleostomi</taxon>
        <taxon>Actinopterygii</taxon>
        <taxon>Neopterygii</taxon>
        <taxon>Teleostei</taxon>
        <taxon>Neoteleostei</taxon>
        <taxon>Acanthomorphata</taxon>
        <taxon>Ovalentaria</taxon>
        <taxon>Atherinomorphae</taxon>
        <taxon>Cyprinodontiformes</taxon>
        <taxon>Rivulidae</taxon>
        <taxon>Kryptolebias</taxon>
    </lineage>
</organism>
<evidence type="ECO:0000256" key="11">
    <source>
        <dbReference type="ARBA" id="ARBA00023136"/>
    </source>
</evidence>
<evidence type="ECO:0000313" key="18">
    <source>
        <dbReference type="Ensembl" id="ENSKMAP00000020676.1"/>
    </source>
</evidence>
<dbReference type="KEGG" id="kmr:108228395"/>
<evidence type="ECO:0000256" key="5">
    <source>
        <dbReference type="ARBA" id="ARBA00022723"/>
    </source>
</evidence>
<dbReference type="InterPro" id="IPR013780">
    <property type="entry name" value="Glyco_hydro_b"/>
</dbReference>
<keyword evidence="9" id="KW-1133">Transmembrane helix</keyword>
<keyword evidence="19" id="KW-1185">Reference proteome</keyword>
<dbReference type="InterPro" id="IPR037094">
    <property type="entry name" value="Glyco_hydro_38_cen_sf"/>
</dbReference>
<comment type="subcellular location">
    <subcellularLocation>
        <location evidence="1">Golgi apparatus membrane</location>
        <topology evidence="1">Single-pass type II membrane protein</topology>
    </subcellularLocation>
</comment>
<dbReference type="Gene3D" id="2.70.98.30">
    <property type="entry name" value="Golgi alpha-mannosidase II, domain 4"/>
    <property type="match status" value="1"/>
</dbReference>
<dbReference type="InterPro" id="IPR011013">
    <property type="entry name" value="Gal_mutarotase_sf_dom"/>
</dbReference>
<dbReference type="AlphaFoldDB" id="A0A3Q3AVS6"/>
<proteinExistence type="inferred from homology"/>
<dbReference type="EC" id="3.2.1.-" evidence="16"/>
<dbReference type="STRING" id="37003.ENSKMAP00000020676"/>
<evidence type="ECO:0000256" key="6">
    <source>
        <dbReference type="ARBA" id="ARBA00022801"/>
    </source>
</evidence>
<keyword evidence="5 16" id="KW-0479">Metal-binding</keyword>
<reference evidence="18" key="2">
    <citation type="submission" date="2025-09" db="UniProtKB">
        <authorList>
            <consortium name="Ensembl"/>
        </authorList>
    </citation>
    <scope>IDENTIFICATION</scope>
</reference>
<evidence type="ECO:0000256" key="10">
    <source>
        <dbReference type="ARBA" id="ARBA00023034"/>
    </source>
</evidence>
<dbReference type="OrthoDB" id="10261055at2759"/>
<keyword evidence="7 16" id="KW-0862">Zinc</keyword>
<evidence type="ECO:0000256" key="13">
    <source>
        <dbReference type="ARBA" id="ARBA00023295"/>
    </source>
</evidence>
<protein>
    <recommendedName>
        <fullName evidence="16">Alpha-mannosidase</fullName>
        <ecNumber evidence="16">3.2.1.-</ecNumber>
    </recommendedName>
</protein>
<dbReference type="Ensembl" id="ENSKMAT00000020945.1">
    <property type="protein sequence ID" value="ENSKMAP00000020676.1"/>
    <property type="gene ID" value="ENSKMAG00000015367.1"/>
</dbReference>
<comment type="function">
    <text evidence="14">Catalyzes the first committed step in the biosynthesis of complex N-glycans. It controls conversion of high mannose to complex N-glycans; the final hydrolytic step in the N-glycan maturation pathway.</text>
</comment>
<evidence type="ECO:0000256" key="15">
    <source>
        <dbReference type="ARBA" id="ARBA00093232"/>
    </source>
</evidence>
<keyword evidence="11" id="KW-0472">Membrane</keyword>
<dbReference type="PANTHER" id="PTHR11607:SF69">
    <property type="entry name" value="ALPHA-MANNOSIDASE 2"/>
    <property type="match status" value="1"/>
</dbReference>
<dbReference type="Gene3D" id="3.20.110.10">
    <property type="entry name" value="Glycoside hydrolase 38, N terminal domain"/>
    <property type="match status" value="1"/>
</dbReference>
<dbReference type="InterPro" id="IPR011330">
    <property type="entry name" value="Glyco_hydro/deAcase_b/a-brl"/>
</dbReference>
<evidence type="ECO:0000259" key="17">
    <source>
        <dbReference type="SMART" id="SM00872"/>
    </source>
</evidence>
<dbReference type="InterPro" id="IPR015341">
    <property type="entry name" value="Glyco_hydro_38_cen"/>
</dbReference>
<comment type="pathway">
    <text evidence="2">Protein modification; protein glycosylation.</text>
</comment>
<dbReference type="PANTHER" id="PTHR11607">
    <property type="entry name" value="ALPHA-MANNOSIDASE"/>
    <property type="match status" value="1"/>
</dbReference>
<evidence type="ECO:0000256" key="16">
    <source>
        <dbReference type="RuleBase" id="RU361199"/>
    </source>
</evidence>
<dbReference type="InterPro" id="IPR027291">
    <property type="entry name" value="Glyco_hydro_38_N_sf"/>
</dbReference>
<accession>A0A3Q3AVS6</accession>
<dbReference type="SMART" id="SM00872">
    <property type="entry name" value="Alpha-mann_mid"/>
    <property type="match status" value="1"/>
</dbReference>
<dbReference type="GeneTree" id="ENSGT01030000234638"/>
<dbReference type="Gene3D" id="2.60.40.1180">
    <property type="entry name" value="Golgi alpha-mannosidase II"/>
    <property type="match status" value="1"/>
</dbReference>
<keyword evidence="12" id="KW-1015">Disulfide bond</keyword>
<dbReference type="InterPro" id="IPR028995">
    <property type="entry name" value="Glyco_hydro_57/38_cen_sf"/>
</dbReference>
<dbReference type="FunFam" id="1.20.1270.50:FF:000001">
    <property type="entry name" value="Alpha-mannosidase"/>
    <property type="match status" value="1"/>
</dbReference>
<dbReference type="GO" id="GO:0000139">
    <property type="term" value="C:Golgi membrane"/>
    <property type="evidence" value="ECO:0007669"/>
    <property type="project" value="UniProtKB-SubCell"/>
</dbReference>
<keyword evidence="6 16" id="KW-0378">Hydrolase</keyword>
<dbReference type="GO" id="GO:0030246">
    <property type="term" value="F:carbohydrate binding"/>
    <property type="evidence" value="ECO:0007669"/>
    <property type="project" value="InterPro"/>
</dbReference>
<dbReference type="FunFam" id="3.20.110.10:FF:000003">
    <property type="entry name" value="Alpha-mannosidase"/>
    <property type="match status" value="1"/>
</dbReference>
<dbReference type="CDD" id="cd10809">
    <property type="entry name" value="GH38N_AMII_GMII_SfManIII_like"/>
    <property type="match status" value="1"/>
</dbReference>
<dbReference type="SUPFAM" id="SSF88688">
    <property type="entry name" value="Families 57/38 glycoside transferase middle domain"/>
    <property type="match status" value="1"/>
</dbReference>
<evidence type="ECO:0000256" key="8">
    <source>
        <dbReference type="ARBA" id="ARBA00022968"/>
    </source>
</evidence>
<dbReference type="Proteomes" id="UP000264800">
    <property type="component" value="Unplaced"/>
</dbReference>
<evidence type="ECO:0000256" key="12">
    <source>
        <dbReference type="ARBA" id="ARBA00023157"/>
    </source>
</evidence>
<dbReference type="FunFam" id="2.70.98.30:FF:000002">
    <property type="entry name" value="Alpha-mannosidase"/>
    <property type="match status" value="1"/>
</dbReference>
<evidence type="ECO:0000256" key="4">
    <source>
        <dbReference type="ARBA" id="ARBA00022692"/>
    </source>
</evidence>
<comment type="cofactor">
    <cofactor evidence="16">
        <name>Zn(2+)</name>
        <dbReference type="ChEBI" id="CHEBI:29105"/>
    </cofactor>
    <text evidence="16">Binds 1 zinc ion per subunit.</text>
</comment>
<evidence type="ECO:0000256" key="1">
    <source>
        <dbReference type="ARBA" id="ARBA00004323"/>
    </source>
</evidence>
<keyword evidence="10" id="KW-0333">Golgi apparatus</keyword>
<dbReference type="SUPFAM" id="SSF88713">
    <property type="entry name" value="Glycoside hydrolase/deacetylase"/>
    <property type="match status" value="1"/>
</dbReference>
<dbReference type="SUPFAM" id="SSF74650">
    <property type="entry name" value="Galactose mutarotase-like"/>
    <property type="match status" value="1"/>
</dbReference>
<dbReference type="OMA" id="HPPRIAQ"/>
<evidence type="ECO:0000256" key="9">
    <source>
        <dbReference type="ARBA" id="ARBA00022989"/>
    </source>
</evidence>
<comment type="similarity">
    <text evidence="3 16">Belongs to the glycosyl hydrolase 38 family.</text>
</comment>
<dbReference type="InterPro" id="IPR011682">
    <property type="entry name" value="Glyco_hydro_38_C"/>
</dbReference>
<reference evidence="18" key="1">
    <citation type="submission" date="2025-08" db="UniProtKB">
        <authorList>
            <consortium name="Ensembl"/>
        </authorList>
    </citation>
    <scope>IDENTIFICATION</scope>
</reference>
<evidence type="ECO:0000256" key="7">
    <source>
        <dbReference type="ARBA" id="ARBA00022833"/>
    </source>
</evidence>
<keyword evidence="8" id="KW-0735">Signal-anchor</keyword>
<evidence type="ECO:0000256" key="14">
    <source>
        <dbReference type="ARBA" id="ARBA00059516"/>
    </source>
</evidence>
<name>A0A3Q3AVS6_KRYMA</name>
<comment type="catalytic activity">
    <reaction evidence="15">
        <text>N(4)-{beta-D-GlcNAc-(1-&gt;2)-alpha-D-Man-(1-&gt;3)-[alpha-D-Man-(1-&gt;3)-[alpha-D-Man-(1-&gt;6)]-alpha-D-Man-(1-&gt;6)]-beta-D-Man-(1-&gt;4)-beta-D-GlcNAc-(1-&gt;4)-beta-D-GlcNAc}-L-asparaginyl-[protein] + 2 H2O = 2 alpha-D-mannopyranose + an N(4)-{beta-D-GlcNAc-(1-&gt;2)-alpha-D-Man-(1-&gt;3)-[alpha-D-Man-(1-&gt;6)]-beta-D-Man-(1-&gt;4)-beta-D-GlcNAc-(1-&gt;4)-beta-D-GlcNAc}-L-asparaginyl-[protein]</text>
        <dbReference type="Rhea" id="RHEA:56052"/>
        <dbReference type="Rhea" id="RHEA-COMP:14368"/>
        <dbReference type="Rhea" id="RHEA-COMP:14369"/>
        <dbReference type="ChEBI" id="CHEBI:15377"/>
        <dbReference type="ChEBI" id="CHEBI:28729"/>
        <dbReference type="ChEBI" id="CHEBI:60615"/>
        <dbReference type="ChEBI" id="CHEBI:60625"/>
        <dbReference type="EC" id="3.2.1.114"/>
    </reaction>
</comment>
<dbReference type="GeneID" id="108228395"/>
<dbReference type="InterPro" id="IPR050843">
    <property type="entry name" value="Glycosyl_Hydrlase_38"/>
</dbReference>
<evidence type="ECO:0000313" key="19">
    <source>
        <dbReference type="Proteomes" id="UP000264800"/>
    </source>
</evidence>
<feature type="domain" description="Glycoside hydrolase family 38 central" evidence="17">
    <location>
        <begin position="486"/>
        <end position="577"/>
    </location>
</feature>
<evidence type="ECO:0000256" key="2">
    <source>
        <dbReference type="ARBA" id="ARBA00004922"/>
    </source>
</evidence>
<dbReference type="InterPro" id="IPR000602">
    <property type="entry name" value="Glyco_hydro_38_N"/>
</dbReference>
<sequence length="1146" mass="130140">MKRGRVLAVVVGGVFCLAVMSLYRMLETMQGAEPVHGRDIAHRQMDEDLFHLQQKIDRLERLLIDNNHLVARLRDSLLHRQSPVGGANNSSDSIHIRAGPLPGCRLAEELKDGADGVQLLDVYDLLPFDNLDGGVWKQGFDIKYHGDEWAEQPLELFLVPHSHNDPGWLKTFDGYYHDQTRHILDNMLVKLEEDSRRKMIWAEVSYFSKWWSEIDGQKRALVKRLVEAGQLELVTGGWVMADEANSHYFALLDQLMEGHQWLQTHLGVKPSSGWAIDPFGHSPSMTYLLKGAGLRNMVVQRVHYAVKKHFAQQQTLEFLWRQSWDSSSSSDIMCHMMPFYSYDVPHTCGPNPAICCQFDFHRLPGGRVFCPWKIPPQPITDQNIKERALVLLDQYRQKSRLFRSSVLLVPLGDDFRYVESREWDAQFNNYQKLFDYFDQHPELHIKARFGTLADYFAALHRRLSTTGTALPTLRGDFFTYADRDDHYWSGYFTSRPFYKRLDRTLESTLRAAEILFSITLAEMRRFRGDGRLVEGFPAREHFQRLTAGRRSLGLFQHHDAVTGTARDPVVIDYGTRLFHAILDLRQVLQSSAHWLLLLDKSQYHHDQSNPFLQTDEVISAQDALPQKMTLVLSDEPRSLVVFNPTEQLRTSVISVVVDSPDAHVVVAETHQPMASQISAVWAEPGRVSAEAFQLSFIAELPPLSLVVYHVTKAPPGSTPRARYSVHRHGNPLSIQSEHFQVSALKGSEVNTPLSLSNKHLQIWSSPETGLLQKVRLQSGLVHQVQIQFLWYGTRSSAHKDKSGAYLFLPGEEGPQPYSSSEPPLVRVTRGPVFSDITSCFKHFTHTVRLFHLDGHAGKSLELSNMVDIRSEVNRELVMRLVSDVNSGNRFYSDLNGFQMQQRRTLEKLPLQANFYPMSSSSFLQDSKSRLTLLSAQSQAVASLRSGELEVVLDRRLQQDDNRGLGQGVTDNKLTASLYHLLLEERQGVAQEVGGASVEHLSLLAHLDSLSLCHPPIPMVAPSDNQLPKLRPFLPLRSSLPCDIHLLNLRMLEDPQEAGSPSQEVALLLHRKGFDCSSAPSPLPSCSWSAHEEVDLEELLAPLRFRSLRRSGLTLLRDHDEPGSAHQQRHVARLRPMEIYAFRVQID</sequence>
<dbReference type="GO" id="GO:0006013">
    <property type="term" value="P:mannose metabolic process"/>
    <property type="evidence" value="ECO:0007669"/>
    <property type="project" value="InterPro"/>
</dbReference>
<keyword evidence="13 16" id="KW-0326">Glycosidase</keyword>
<dbReference type="GO" id="GO:0046872">
    <property type="term" value="F:metal ion binding"/>
    <property type="evidence" value="ECO:0007669"/>
    <property type="project" value="UniProtKB-KW"/>
</dbReference>
<dbReference type="GO" id="GO:0004572">
    <property type="term" value="F:mannosyl-oligosaccharide 1,3-1,6-alpha-mannosidase activity"/>
    <property type="evidence" value="ECO:0007669"/>
    <property type="project" value="UniProtKB-EC"/>
</dbReference>
<dbReference type="RefSeq" id="XP_017259431.1">
    <property type="nucleotide sequence ID" value="XM_017403942.3"/>
</dbReference>
<dbReference type="Pfam" id="PF01074">
    <property type="entry name" value="Glyco_hydro_38N"/>
    <property type="match status" value="1"/>
</dbReference>
<dbReference type="Pfam" id="PF09261">
    <property type="entry name" value="Alpha-mann_mid"/>
    <property type="match status" value="1"/>
</dbReference>
<keyword evidence="4" id="KW-0812">Transmembrane</keyword>
<dbReference type="GO" id="GO:0006491">
    <property type="term" value="P:N-glycan processing"/>
    <property type="evidence" value="ECO:0007669"/>
    <property type="project" value="TreeGrafter"/>
</dbReference>
<evidence type="ECO:0000256" key="3">
    <source>
        <dbReference type="ARBA" id="ARBA00009792"/>
    </source>
</evidence>
<dbReference type="Pfam" id="PF07748">
    <property type="entry name" value="Glyco_hydro_38C"/>
    <property type="match status" value="1"/>
</dbReference>